<comment type="caution">
    <text evidence="1">The sequence shown here is derived from an EMBL/GenBank/DDBJ whole genome shotgun (WGS) entry which is preliminary data.</text>
</comment>
<sequence length="63" mass="7058">MASRPGGSRWREQAVAEIASPTSQDAITENHRIHQYLVSGYPLSYVDPDGVEQNLRRRSRGCS</sequence>
<evidence type="ECO:0000313" key="1">
    <source>
        <dbReference type="EMBL" id="MBB4140688.1"/>
    </source>
</evidence>
<dbReference type="EMBL" id="JACIFH010000001">
    <property type="protein sequence ID" value="MBB4140688.1"/>
    <property type="molecule type" value="Genomic_DNA"/>
</dbReference>
<proteinExistence type="predicted"/>
<name>A0AA40VNR0_9MICO</name>
<dbReference type="Proteomes" id="UP000549113">
    <property type="component" value="Unassembled WGS sequence"/>
</dbReference>
<organism evidence="1 2">
    <name type="scientific">Microbacterium invictum</name>
    <dbReference type="NCBI Taxonomy" id="515415"/>
    <lineage>
        <taxon>Bacteria</taxon>
        <taxon>Bacillati</taxon>
        <taxon>Actinomycetota</taxon>
        <taxon>Actinomycetes</taxon>
        <taxon>Micrococcales</taxon>
        <taxon>Microbacteriaceae</taxon>
        <taxon>Microbacterium</taxon>
    </lineage>
</organism>
<dbReference type="RefSeq" id="WP_183500186.1">
    <property type="nucleotide sequence ID" value="NZ_JACIFH010000001.1"/>
</dbReference>
<protein>
    <submittedName>
        <fullName evidence="1">Uncharacterized protein</fullName>
    </submittedName>
</protein>
<accession>A0AA40VNR0</accession>
<dbReference type="AlphaFoldDB" id="A0AA40VNR0"/>
<reference evidence="1 2" key="1">
    <citation type="submission" date="2020-08" db="EMBL/GenBank/DDBJ databases">
        <title>Sequencing the genomes of 1000 actinobacteria strains.</title>
        <authorList>
            <person name="Klenk H.-P."/>
        </authorList>
    </citation>
    <scope>NUCLEOTIDE SEQUENCE [LARGE SCALE GENOMIC DNA]</scope>
    <source>
        <strain evidence="1 2">DSM 19600</strain>
    </source>
</reference>
<evidence type="ECO:0000313" key="2">
    <source>
        <dbReference type="Proteomes" id="UP000549113"/>
    </source>
</evidence>
<gene>
    <name evidence="1" type="ORF">BKA10_002482</name>
</gene>
<keyword evidence="2" id="KW-1185">Reference proteome</keyword>